<organism evidence="3 4">
    <name type="scientific">Sistotremastrum suecicum HHB10207 ss-3</name>
    <dbReference type="NCBI Taxonomy" id="1314776"/>
    <lineage>
        <taxon>Eukaryota</taxon>
        <taxon>Fungi</taxon>
        <taxon>Dikarya</taxon>
        <taxon>Basidiomycota</taxon>
        <taxon>Agaricomycotina</taxon>
        <taxon>Agaricomycetes</taxon>
        <taxon>Sistotremastrales</taxon>
        <taxon>Sistotremastraceae</taxon>
        <taxon>Sistotremastrum</taxon>
    </lineage>
</organism>
<keyword evidence="1" id="KW-0175">Coiled coil</keyword>
<feature type="coiled-coil region" evidence="1">
    <location>
        <begin position="63"/>
        <end position="90"/>
    </location>
</feature>
<evidence type="ECO:0000313" key="4">
    <source>
        <dbReference type="Proteomes" id="UP000076798"/>
    </source>
</evidence>
<name>A0A166H342_9AGAM</name>
<reference evidence="3 4" key="1">
    <citation type="journal article" date="2016" name="Mol. Biol. Evol.">
        <title>Comparative Genomics of Early-Diverging Mushroom-Forming Fungi Provides Insights into the Origins of Lignocellulose Decay Capabilities.</title>
        <authorList>
            <person name="Nagy L.G."/>
            <person name="Riley R."/>
            <person name="Tritt A."/>
            <person name="Adam C."/>
            <person name="Daum C."/>
            <person name="Floudas D."/>
            <person name="Sun H."/>
            <person name="Yadav J.S."/>
            <person name="Pangilinan J."/>
            <person name="Larsson K.H."/>
            <person name="Matsuura K."/>
            <person name="Barry K."/>
            <person name="Labutti K."/>
            <person name="Kuo R."/>
            <person name="Ohm R.A."/>
            <person name="Bhattacharya S.S."/>
            <person name="Shirouzu T."/>
            <person name="Yoshinaga Y."/>
            <person name="Martin F.M."/>
            <person name="Grigoriev I.V."/>
            <person name="Hibbett D.S."/>
        </authorList>
    </citation>
    <scope>NUCLEOTIDE SEQUENCE [LARGE SCALE GENOMIC DNA]</scope>
    <source>
        <strain evidence="3 4">HHB10207 ss-3</strain>
    </source>
</reference>
<protein>
    <submittedName>
        <fullName evidence="3">Uncharacterized protein</fullName>
    </submittedName>
</protein>
<sequence>MSRETNVSQFNPSGNRSVRALQSERSYTEKMAFGHKEVENALVERGHRVQSRPMMLIQAATTIREDAAAKAEKDKEIQSLKRELEEIREKALAAFFQELGTNAPARTHQLRIIPDKPTPISDTTGPRFPTHPMHSEQYPGEFAFQSGQKPPEMTIRNHDLFSESVVNARRGNYNHDDVPIVQDVAPLNPVLMDVASRAQTGAQPYQLAFKGGLPEFPGLYTVDISDVFGQCVFQ</sequence>
<dbReference type="AlphaFoldDB" id="A0A166H342"/>
<dbReference type="Proteomes" id="UP000076798">
    <property type="component" value="Unassembled WGS sequence"/>
</dbReference>
<evidence type="ECO:0000256" key="1">
    <source>
        <dbReference type="SAM" id="Coils"/>
    </source>
</evidence>
<gene>
    <name evidence="3" type="ORF">SISSUDRAFT_1058651</name>
</gene>
<dbReference type="EMBL" id="KV428014">
    <property type="protein sequence ID" value="KZT42288.1"/>
    <property type="molecule type" value="Genomic_DNA"/>
</dbReference>
<proteinExistence type="predicted"/>
<keyword evidence="4" id="KW-1185">Reference proteome</keyword>
<feature type="region of interest" description="Disordered" evidence="2">
    <location>
        <begin position="1"/>
        <end position="22"/>
    </location>
</feature>
<evidence type="ECO:0000256" key="2">
    <source>
        <dbReference type="SAM" id="MobiDB-lite"/>
    </source>
</evidence>
<feature type="compositionally biased region" description="Polar residues" evidence="2">
    <location>
        <begin position="1"/>
        <end position="16"/>
    </location>
</feature>
<evidence type="ECO:0000313" key="3">
    <source>
        <dbReference type="EMBL" id="KZT42288.1"/>
    </source>
</evidence>
<accession>A0A166H342</accession>